<organism evidence="1 2">
    <name type="scientific">Nanobdella aerobiophila</name>
    <dbReference type="NCBI Taxonomy" id="2586965"/>
    <lineage>
        <taxon>Archaea</taxon>
        <taxon>Nanobdellota</taxon>
        <taxon>Nanobdellia</taxon>
        <taxon>Nanobdellales</taxon>
        <taxon>Nanobdellaceae</taxon>
        <taxon>Nanobdella</taxon>
    </lineage>
</organism>
<dbReference type="EMBL" id="AP019769">
    <property type="protein sequence ID" value="BBL45854.1"/>
    <property type="molecule type" value="Genomic_DNA"/>
</dbReference>
<reference evidence="2" key="1">
    <citation type="journal article" date="2022" name="Int. J. Syst. Evol. Microbiol.">
        <title>Nanobdella aerobiophila gen. nov., sp. nov., a thermoacidophilic, obligate ectosymbiotic archaeon, and proposal of Nanobdellaceae fam. nov., Nanobdellales ord. nov. and Nanobdellia class. nov.</title>
        <authorList>
            <person name="Kato S."/>
            <person name="Ogasawara A."/>
            <person name="Itoh T."/>
            <person name="Sakai H.D."/>
            <person name="Shimizu M."/>
            <person name="Yuki M."/>
            <person name="Kaneko M."/>
            <person name="Takashina T."/>
            <person name="Ohkuma M."/>
        </authorList>
    </citation>
    <scope>NUCLEOTIDE SEQUENCE [LARGE SCALE GENOMIC DNA]</scope>
    <source>
        <strain evidence="2">MJ1</strain>
    </source>
</reference>
<gene>
    <name evidence="1" type="ORF">MJ1_0712</name>
</gene>
<protein>
    <submittedName>
        <fullName evidence="1">Ferredoxin</fullName>
    </submittedName>
</protein>
<proteinExistence type="predicted"/>
<dbReference type="Pfam" id="PF13370">
    <property type="entry name" value="Fer4_13"/>
    <property type="match status" value="1"/>
</dbReference>
<dbReference type="Proteomes" id="UP001055553">
    <property type="component" value="Chromosome"/>
</dbReference>
<dbReference type="RefSeq" id="WP_258393163.1">
    <property type="nucleotide sequence ID" value="NZ_AP019769.1"/>
</dbReference>
<evidence type="ECO:0000313" key="2">
    <source>
        <dbReference type="Proteomes" id="UP001055553"/>
    </source>
</evidence>
<dbReference type="AlphaFoldDB" id="A0A915SG35"/>
<keyword evidence="2" id="KW-1185">Reference proteome</keyword>
<sequence length="68" mass="7963">MSKYFIDIDYNKCINCLACYLIDKDDFDIVNNRIKIKNRFISDDKSINNVKKASEACPVNAIYYEEIS</sequence>
<name>A0A915SG35_9ARCH</name>
<accession>A0A915SG35</accession>
<dbReference type="GeneID" id="74568653"/>
<dbReference type="SUPFAM" id="SSF54862">
    <property type="entry name" value="4Fe-4S ferredoxins"/>
    <property type="match status" value="1"/>
</dbReference>
<evidence type="ECO:0000313" key="1">
    <source>
        <dbReference type="EMBL" id="BBL45854.1"/>
    </source>
</evidence>
<dbReference type="KEGG" id="naer:MJ1_0712"/>
<dbReference type="Gene3D" id="3.30.70.20">
    <property type="match status" value="1"/>
</dbReference>